<comment type="similarity">
    <text evidence="4">Belongs to the polygalacturonase-inhibiting protein family.</text>
</comment>
<feature type="chain" id="PRO_5028369208" description="Leucine-rich repeat-containing N-terminal plant-type domain-containing protein" evidence="5">
    <location>
        <begin position="31"/>
        <end position="380"/>
    </location>
</feature>
<dbReference type="PANTHER" id="PTHR48059:SF23">
    <property type="entry name" value="LEUCINE-RICH REPEAT-CONTAINING N-TERMINAL PLANT-TYPE DOMAIN-CONTAINING PROTEIN"/>
    <property type="match status" value="1"/>
</dbReference>
<proteinExistence type="inferred from homology"/>
<keyword evidence="3" id="KW-0677">Repeat</keyword>
<dbReference type="Pfam" id="PF13855">
    <property type="entry name" value="LRR_8"/>
    <property type="match status" value="1"/>
</dbReference>
<feature type="signal peptide" evidence="5">
    <location>
        <begin position="1"/>
        <end position="30"/>
    </location>
</feature>
<dbReference type="Pfam" id="PF00560">
    <property type="entry name" value="LRR_1"/>
    <property type="match status" value="1"/>
</dbReference>
<evidence type="ECO:0000259" key="6">
    <source>
        <dbReference type="Pfam" id="PF08263"/>
    </source>
</evidence>
<dbReference type="AlphaFoldDB" id="A0A6V7P400"/>
<dbReference type="SUPFAM" id="SSF52058">
    <property type="entry name" value="L domain-like"/>
    <property type="match status" value="1"/>
</dbReference>
<evidence type="ECO:0000256" key="2">
    <source>
        <dbReference type="ARBA" id="ARBA00022614"/>
    </source>
</evidence>
<accession>A0A6V7P400</accession>
<dbReference type="FunFam" id="3.80.10.10:FF:000383">
    <property type="entry name" value="Leucine-rich repeat receptor protein kinase EMS1"/>
    <property type="match status" value="1"/>
</dbReference>
<comment type="subcellular location">
    <subcellularLocation>
        <location evidence="1">Cell envelope</location>
    </subcellularLocation>
</comment>
<keyword evidence="2" id="KW-0433">Leucine-rich repeat</keyword>
<dbReference type="InterPro" id="IPR001611">
    <property type="entry name" value="Leu-rich_rpt"/>
</dbReference>
<name>A0A6V7P400_ANACO</name>
<evidence type="ECO:0000256" key="5">
    <source>
        <dbReference type="SAM" id="SignalP"/>
    </source>
</evidence>
<dbReference type="PROSITE" id="PS51450">
    <property type="entry name" value="LRR"/>
    <property type="match status" value="1"/>
</dbReference>
<evidence type="ECO:0000256" key="3">
    <source>
        <dbReference type="ARBA" id="ARBA00022737"/>
    </source>
</evidence>
<dbReference type="PANTHER" id="PTHR48059">
    <property type="entry name" value="POLYGALACTURONASE INHIBITOR 1"/>
    <property type="match status" value="1"/>
</dbReference>
<reference evidence="7" key="1">
    <citation type="submission" date="2020-07" db="EMBL/GenBank/DDBJ databases">
        <authorList>
            <person name="Lin J."/>
        </authorList>
    </citation>
    <scope>NUCLEOTIDE SEQUENCE</scope>
</reference>
<dbReference type="EMBL" id="LR862144">
    <property type="protein sequence ID" value="CAD1825364.1"/>
    <property type="molecule type" value="Genomic_DNA"/>
</dbReference>
<sequence>MPNCTDHNPNSSSFLFLIFLFLFFVSVSLSSSLDCNAGDRATLLKIKDQLGNPPELASWQPGFNCCSWNAIECSESGRVYLVAFFRLTLQASSVPVPAALGDLPFLRTIQLDTIPGLAGPIPSSFSKLSQLEILDVESTNVSGPIPAFLSRTNLSALILSNSNFSGPIPTALASLPNLRYLDLSGNRLSGQIPPGLLHGTFRFLILSDNQLSGEIPKDYGEGDIDTVDLSHNELTGDASFLLGITKPATKLDLSWNELAFDLTRVMVPHGLTYLDLSHNRIKGRVPKSLKDVRLHYLNLTYNELCGEIPTGRFMVYHKADSYLHNKCLCGTPLPACRRLSRKILECNEHINDRPLWDSAPVCRRLLRKILKCNGHINDMA</sequence>
<keyword evidence="5" id="KW-0732">Signal</keyword>
<evidence type="ECO:0000313" key="7">
    <source>
        <dbReference type="EMBL" id="CAD1825364.1"/>
    </source>
</evidence>
<feature type="domain" description="Leucine-rich repeat-containing N-terminal plant-type" evidence="6">
    <location>
        <begin position="37"/>
        <end position="74"/>
    </location>
</feature>
<dbReference type="Pfam" id="PF08263">
    <property type="entry name" value="LRRNT_2"/>
    <property type="match status" value="1"/>
</dbReference>
<evidence type="ECO:0000256" key="1">
    <source>
        <dbReference type="ARBA" id="ARBA00004196"/>
    </source>
</evidence>
<dbReference type="InterPro" id="IPR051848">
    <property type="entry name" value="PGIP"/>
</dbReference>
<dbReference type="Gene3D" id="3.80.10.10">
    <property type="entry name" value="Ribonuclease Inhibitor"/>
    <property type="match status" value="1"/>
</dbReference>
<organism evidence="7">
    <name type="scientific">Ananas comosus var. bracteatus</name>
    <name type="common">red pineapple</name>
    <dbReference type="NCBI Taxonomy" id="296719"/>
    <lineage>
        <taxon>Eukaryota</taxon>
        <taxon>Viridiplantae</taxon>
        <taxon>Streptophyta</taxon>
        <taxon>Embryophyta</taxon>
        <taxon>Tracheophyta</taxon>
        <taxon>Spermatophyta</taxon>
        <taxon>Magnoliopsida</taxon>
        <taxon>Liliopsida</taxon>
        <taxon>Poales</taxon>
        <taxon>Bromeliaceae</taxon>
        <taxon>Bromelioideae</taxon>
        <taxon>Ananas</taxon>
    </lineage>
</organism>
<evidence type="ECO:0000256" key="4">
    <source>
        <dbReference type="ARBA" id="ARBA00038043"/>
    </source>
</evidence>
<dbReference type="InterPro" id="IPR032675">
    <property type="entry name" value="LRR_dom_sf"/>
</dbReference>
<protein>
    <recommendedName>
        <fullName evidence="6">Leucine-rich repeat-containing N-terminal plant-type domain-containing protein</fullName>
    </recommendedName>
</protein>
<dbReference type="InterPro" id="IPR013210">
    <property type="entry name" value="LRR_N_plant-typ"/>
</dbReference>
<gene>
    <name evidence="7" type="ORF">CB5_LOCUS8575</name>
</gene>